<dbReference type="InterPro" id="IPR003439">
    <property type="entry name" value="ABC_transporter-like_ATP-bd"/>
</dbReference>
<feature type="transmembrane region" description="Helical" evidence="9">
    <location>
        <begin position="429"/>
        <end position="457"/>
    </location>
</feature>
<feature type="domain" description="ABC transporter" evidence="10">
    <location>
        <begin position="1"/>
        <end position="213"/>
    </location>
</feature>
<dbReference type="Pfam" id="PF19055">
    <property type="entry name" value="ABC2_membrane_7"/>
    <property type="match status" value="1"/>
</dbReference>
<reference evidence="11" key="1">
    <citation type="journal article" date="2020" name="bioRxiv">
        <title>Comparative genomics of Chlamydomonas.</title>
        <authorList>
            <person name="Craig R.J."/>
            <person name="Hasan A.R."/>
            <person name="Ness R.W."/>
            <person name="Keightley P.D."/>
        </authorList>
    </citation>
    <scope>NUCLEOTIDE SEQUENCE</scope>
    <source>
        <strain evidence="11">CCAP 11/70</strain>
    </source>
</reference>
<feature type="transmembrane region" description="Helical" evidence="9">
    <location>
        <begin position="463"/>
        <end position="488"/>
    </location>
</feature>
<dbReference type="PROSITE" id="PS00211">
    <property type="entry name" value="ABC_TRANSPORTER_1"/>
    <property type="match status" value="1"/>
</dbReference>
<dbReference type="SMART" id="SM00382">
    <property type="entry name" value="AAA"/>
    <property type="match status" value="1"/>
</dbReference>
<evidence type="ECO:0000256" key="5">
    <source>
        <dbReference type="ARBA" id="ARBA00022840"/>
    </source>
</evidence>
<dbReference type="InterPro" id="IPR043926">
    <property type="entry name" value="ABCG_dom"/>
</dbReference>
<dbReference type="SUPFAM" id="SSF52540">
    <property type="entry name" value="P-loop containing nucleoside triphosphate hydrolases"/>
    <property type="match status" value="1"/>
</dbReference>
<dbReference type="InterPro" id="IPR003593">
    <property type="entry name" value="AAA+_ATPase"/>
</dbReference>
<dbReference type="Proteomes" id="UP000612055">
    <property type="component" value="Unassembled WGS sequence"/>
</dbReference>
<evidence type="ECO:0000256" key="7">
    <source>
        <dbReference type="ARBA" id="ARBA00023136"/>
    </source>
</evidence>
<feature type="region of interest" description="Disordered" evidence="8">
    <location>
        <begin position="281"/>
        <end position="301"/>
    </location>
</feature>
<keyword evidence="7 9" id="KW-0472">Membrane</keyword>
<dbReference type="PANTHER" id="PTHR48041">
    <property type="entry name" value="ABC TRANSPORTER G FAMILY MEMBER 28"/>
    <property type="match status" value="1"/>
</dbReference>
<keyword evidence="5" id="KW-0067">ATP-binding</keyword>
<dbReference type="GO" id="GO:0016020">
    <property type="term" value="C:membrane"/>
    <property type="evidence" value="ECO:0007669"/>
    <property type="project" value="UniProtKB-SubCell"/>
</dbReference>
<comment type="caution">
    <text evidence="11">The sequence shown here is derived from an EMBL/GenBank/DDBJ whole genome shotgun (WGS) entry which is preliminary data.</text>
</comment>
<dbReference type="InterPro" id="IPR013525">
    <property type="entry name" value="ABC2_TM"/>
</dbReference>
<dbReference type="GO" id="GO:0016887">
    <property type="term" value="F:ATP hydrolysis activity"/>
    <property type="evidence" value="ECO:0007669"/>
    <property type="project" value="InterPro"/>
</dbReference>
<keyword evidence="12" id="KW-1185">Reference proteome</keyword>
<evidence type="ECO:0000313" key="11">
    <source>
        <dbReference type="EMBL" id="KAG2499529.1"/>
    </source>
</evidence>
<gene>
    <name evidence="11" type="ORF">HYH03_002475</name>
</gene>
<dbReference type="PANTHER" id="PTHR48041:SF139">
    <property type="entry name" value="PROTEIN SCARLET"/>
    <property type="match status" value="1"/>
</dbReference>
<organism evidence="11 12">
    <name type="scientific">Edaphochlamys debaryana</name>
    <dbReference type="NCBI Taxonomy" id="47281"/>
    <lineage>
        <taxon>Eukaryota</taxon>
        <taxon>Viridiplantae</taxon>
        <taxon>Chlorophyta</taxon>
        <taxon>core chlorophytes</taxon>
        <taxon>Chlorophyceae</taxon>
        <taxon>CS clade</taxon>
        <taxon>Chlamydomonadales</taxon>
        <taxon>Chlamydomonadales incertae sedis</taxon>
        <taxon>Edaphochlamys</taxon>
    </lineage>
</organism>
<feature type="transmembrane region" description="Helical" evidence="9">
    <location>
        <begin position="575"/>
        <end position="597"/>
    </location>
</feature>
<sequence>MGPSGAGKSTLLDELACNNNNRGASSEGSVLVDGQPRSARSFRALSCYVQQTDALLSSGTVREVLLTSALLRLPYSIPLSQKREVVEETIRELDLVSCADTMIGDESVGLKGISGGQKRRVSVGVELVKDPRVLFLDEPSSGLDSEAALGVMSALSRLARRGRTVVATIHQPNSMILDTFDDFILLAGGRTAYGGSWSDAIPFFDRAGFECPAYKCPTDYFMTVVVREEAAAVDALVAAYDKERPALLQQQREAVGRPGGASAGSGRLTLDIEAGAGAGAGAPGVQARGGAEAGSEARPGGDAAARVAPFEAEGAAGTAGAAKAAGAPLWYQIAVLSLRYWRSWIRNPVLMASELVQYIFLGIFLGAMYCRFNNVMGEGDFDRSSCIFFSLAILCFTPSYTAITNWGAERVLLKREVDQGLYPLFAYYVARYSVIVPFELLQCLLFLAIMYFFAGFYPAAVNFFTFMAVFGMFQVISEGIGACCAVACKSITGGIVLATLVLLLLFAFSGFLIVKTPVYFVWLQKTTYFTYAYTSLVELELSSITLTDPATGQTVPGMQAFPQQIKTSLSYAENIWILFAQFGGMELIKIALFYVTYWTGMM</sequence>
<feature type="compositionally biased region" description="Low complexity" evidence="8">
    <location>
        <begin position="283"/>
        <end position="301"/>
    </location>
</feature>
<evidence type="ECO:0000256" key="9">
    <source>
        <dbReference type="SAM" id="Phobius"/>
    </source>
</evidence>
<dbReference type="Pfam" id="PF01061">
    <property type="entry name" value="ABC2_membrane"/>
    <property type="match status" value="1"/>
</dbReference>
<protein>
    <recommendedName>
        <fullName evidence="10">ABC transporter domain-containing protein</fullName>
    </recommendedName>
</protein>
<evidence type="ECO:0000256" key="4">
    <source>
        <dbReference type="ARBA" id="ARBA00022741"/>
    </source>
</evidence>
<feature type="transmembrane region" description="Helical" evidence="9">
    <location>
        <begin position="349"/>
        <end position="367"/>
    </location>
</feature>
<name>A0A835YD55_9CHLO</name>
<dbReference type="GO" id="GO:0005524">
    <property type="term" value="F:ATP binding"/>
    <property type="evidence" value="ECO:0007669"/>
    <property type="project" value="UniProtKB-KW"/>
</dbReference>
<keyword evidence="6 9" id="KW-1133">Transmembrane helix</keyword>
<dbReference type="GO" id="GO:0140359">
    <property type="term" value="F:ABC-type transporter activity"/>
    <property type="evidence" value="ECO:0007669"/>
    <property type="project" value="InterPro"/>
</dbReference>
<feature type="transmembrane region" description="Helical" evidence="9">
    <location>
        <begin position="495"/>
        <end position="514"/>
    </location>
</feature>
<dbReference type="Pfam" id="PF00005">
    <property type="entry name" value="ABC_tran"/>
    <property type="match status" value="1"/>
</dbReference>
<evidence type="ECO:0000256" key="8">
    <source>
        <dbReference type="SAM" id="MobiDB-lite"/>
    </source>
</evidence>
<evidence type="ECO:0000256" key="2">
    <source>
        <dbReference type="ARBA" id="ARBA00022448"/>
    </source>
</evidence>
<dbReference type="EMBL" id="JAEHOE010000006">
    <property type="protein sequence ID" value="KAG2499529.1"/>
    <property type="molecule type" value="Genomic_DNA"/>
</dbReference>
<dbReference type="Gene3D" id="3.40.50.300">
    <property type="entry name" value="P-loop containing nucleotide triphosphate hydrolases"/>
    <property type="match status" value="1"/>
</dbReference>
<evidence type="ECO:0000259" key="10">
    <source>
        <dbReference type="PROSITE" id="PS50893"/>
    </source>
</evidence>
<dbReference type="InterPro" id="IPR027417">
    <property type="entry name" value="P-loop_NTPase"/>
</dbReference>
<dbReference type="PROSITE" id="PS50893">
    <property type="entry name" value="ABC_TRANSPORTER_2"/>
    <property type="match status" value="1"/>
</dbReference>
<feature type="transmembrane region" description="Helical" evidence="9">
    <location>
        <begin position="387"/>
        <end position="408"/>
    </location>
</feature>
<evidence type="ECO:0000256" key="3">
    <source>
        <dbReference type="ARBA" id="ARBA00022692"/>
    </source>
</evidence>
<dbReference type="InterPro" id="IPR017871">
    <property type="entry name" value="ABC_transporter-like_CS"/>
</dbReference>
<dbReference type="AlphaFoldDB" id="A0A835YD55"/>
<dbReference type="InterPro" id="IPR050352">
    <property type="entry name" value="ABCG_transporters"/>
</dbReference>
<dbReference type="OrthoDB" id="66620at2759"/>
<proteinExistence type="predicted"/>
<comment type="subcellular location">
    <subcellularLocation>
        <location evidence="1">Membrane</location>
        <topology evidence="1">Multi-pass membrane protein</topology>
    </subcellularLocation>
</comment>
<keyword evidence="4" id="KW-0547">Nucleotide-binding</keyword>
<evidence type="ECO:0000313" key="12">
    <source>
        <dbReference type="Proteomes" id="UP000612055"/>
    </source>
</evidence>
<keyword evidence="2" id="KW-0813">Transport</keyword>
<evidence type="ECO:0000256" key="1">
    <source>
        <dbReference type="ARBA" id="ARBA00004141"/>
    </source>
</evidence>
<evidence type="ECO:0000256" key="6">
    <source>
        <dbReference type="ARBA" id="ARBA00022989"/>
    </source>
</evidence>
<keyword evidence="3 9" id="KW-0812">Transmembrane</keyword>
<accession>A0A835YD55</accession>